<name>A0A645CSV3_9ZZZZ</name>
<comment type="caution">
    <text evidence="2">The sequence shown here is derived from an EMBL/GenBank/DDBJ whole genome shotgun (WGS) entry which is preliminary data.</text>
</comment>
<keyword evidence="1" id="KW-0812">Transmembrane</keyword>
<feature type="transmembrane region" description="Helical" evidence="1">
    <location>
        <begin position="38"/>
        <end position="63"/>
    </location>
</feature>
<keyword evidence="1" id="KW-1133">Transmembrane helix</keyword>
<dbReference type="AlphaFoldDB" id="A0A645CSV3"/>
<evidence type="ECO:0000313" key="2">
    <source>
        <dbReference type="EMBL" id="MPM79993.1"/>
    </source>
</evidence>
<proteinExistence type="predicted"/>
<reference evidence="2" key="1">
    <citation type="submission" date="2019-08" db="EMBL/GenBank/DDBJ databases">
        <authorList>
            <person name="Kucharzyk K."/>
            <person name="Murdoch R.W."/>
            <person name="Higgins S."/>
            <person name="Loffler F."/>
        </authorList>
    </citation>
    <scope>NUCLEOTIDE SEQUENCE</scope>
</reference>
<protein>
    <submittedName>
        <fullName evidence="2">Uncharacterized protein</fullName>
    </submittedName>
</protein>
<keyword evidence="1" id="KW-0472">Membrane</keyword>
<evidence type="ECO:0000256" key="1">
    <source>
        <dbReference type="SAM" id="Phobius"/>
    </source>
</evidence>
<organism evidence="2">
    <name type="scientific">bioreactor metagenome</name>
    <dbReference type="NCBI Taxonomy" id="1076179"/>
    <lineage>
        <taxon>unclassified sequences</taxon>
        <taxon>metagenomes</taxon>
        <taxon>ecological metagenomes</taxon>
    </lineage>
</organism>
<gene>
    <name evidence="2" type="ORF">SDC9_127036</name>
</gene>
<dbReference type="EMBL" id="VSSQ01029743">
    <property type="protein sequence ID" value="MPM79993.1"/>
    <property type="molecule type" value="Genomic_DNA"/>
</dbReference>
<sequence length="227" mass="26883">MLEKKRQYFNFMYYFQYNNTYIRFYKLNFYVAADTRSFGAGIIVGFLLYIPYILYGILAIRTVFYLFKKFKEKRLVAFAPAGIILVTTLLYALFPYTNLYLNMYYSLNKGMLQKTVQLMNEGKVYPIDNNEYIVPYKSTSYTGVLYTEVNDGITKIMFYAFKGVKKDIVIVYSSDDSSINKKDFNNIIYGGTWNFSNIKKIDTNWYSATINGYKRNYHLYNEVHKHL</sequence>
<feature type="transmembrane region" description="Helical" evidence="1">
    <location>
        <begin position="75"/>
        <end position="94"/>
    </location>
</feature>
<accession>A0A645CSV3</accession>